<dbReference type="RefSeq" id="XP_001459659.1">
    <property type="nucleotide sequence ID" value="XM_001459622.1"/>
</dbReference>
<keyword evidence="2" id="KW-1185">Reference proteome</keyword>
<dbReference type="HOGENOM" id="CLU_1869127_0_0_1"/>
<dbReference type="Proteomes" id="UP000000600">
    <property type="component" value="Unassembled WGS sequence"/>
</dbReference>
<name>A0EAE5_PARTE</name>
<gene>
    <name evidence="1" type="ORF">GSPATT00024994001</name>
</gene>
<proteinExistence type="predicted"/>
<dbReference type="InterPro" id="IPR052920">
    <property type="entry name" value="DNA-binding_regulatory"/>
</dbReference>
<dbReference type="InParanoid" id="A0EAE5"/>
<dbReference type="PANTHER" id="PTHR43358">
    <property type="entry name" value="ALPHA/BETA-HYDROLASE"/>
    <property type="match status" value="1"/>
</dbReference>
<dbReference type="GeneID" id="5045444"/>
<dbReference type="PANTHER" id="PTHR43358:SF4">
    <property type="entry name" value="ALPHA_BETA HYDROLASE FOLD-1 DOMAIN-CONTAINING PROTEIN"/>
    <property type="match status" value="1"/>
</dbReference>
<dbReference type="OrthoDB" id="10249433at2759"/>
<protein>
    <submittedName>
        <fullName evidence="1">Uncharacterized protein</fullName>
    </submittedName>
</protein>
<reference evidence="1 2" key="1">
    <citation type="journal article" date="2006" name="Nature">
        <title>Global trends of whole-genome duplications revealed by the ciliate Paramecium tetraurelia.</title>
        <authorList>
            <consortium name="Genoscope"/>
            <person name="Aury J.-M."/>
            <person name="Jaillon O."/>
            <person name="Duret L."/>
            <person name="Noel B."/>
            <person name="Jubin C."/>
            <person name="Porcel B.M."/>
            <person name="Segurens B."/>
            <person name="Daubin V."/>
            <person name="Anthouard V."/>
            <person name="Aiach N."/>
            <person name="Arnaiz O."/>
            <person name="Billaut A."/>
            <person name="Beisson J."/>
            <person name="Blanc I."/>
            <person name="Bouhouche K."/>
            <person name="Camara F."/>
            <person name="Duharcourt S."/>
            <person name="Guigo R."/>
            <person name="Gogendeau D."/>
            <person name="Katinka M."/>
            <person name="Keller A.-M."/>
            <person name="Kissmehl R."/>
            <person name="Klotz C."/>
            <person name="Koll F."/>
            <person name="Le Moue A."/>
            <person name="Lepere C."/>
            <person name="Malinsky S."/>
            <person name="Nowacki M."/>
            <person name="Nowak J.K."/>
            <person name="Plattner H."/>
            <person name="Poulain J."/>
            <person name="Ruiz F."/>
            <person name="Serrano V."/>
            <person name="Zagulski M."/>
            <person name="Dessen P."/>
            <person name="Betermier M."/>
            <person name="Weissenbach J."/>
            <person name="Scarpelli C."/>
            <person name="Schachter V."/>
            <person name="Sperling L."/>
            <person name="Meyer E."/>
            <person name="Cohen J."/>
            <person name="Wincker P."/>
        </authorList>
    </citation>
    <scope>NUCLEOTIDE SEQUENCE [LARGE SCALE GENOMIC DNA]</scope>
    <source>
        <strain evidence="1 2">Stock d4-2</strain>
    </source>
</reference>
<dbReference type="AlphaFoldDB" id="A0EAE5"/>
<evidence type="ECO:0000313" key="1">
    <source>
        <dbReference type="EMBL" id="CAK92262.1"/>
    </source>
</evidence>
<organism evidence="1 2">
    <name type="scientific">Paramecium tetraurelia</name>
    <dbReference type="NCBI Taxonomy" id="5888"/>
    <lineage>
        <taxon>Eukaryota</taxon>
        <taxon>Sar</taxon>
        <taxon>Alveolata</taxon>
        <taxon>Ciliophora</taxon>
        <taxon>Intramacronucleata</taxon>
        <taxon>Oligohymenophorea</taxon>
        <taxon>Peniculida</taxon>
        <taxon>Parameciidae</taxon>
        <taxon>Paramecium</taxon>
    </lineage>
</organism>
<dbReference type="KEGG" id="ptm:GSPATT00024994001"/>
<evidence type="ECO:0000313" key="2">
    <source>
        <dbReference type="Proteomes" id="UP000000600"/>
    </source>
</evidence>
<dbReference type="EMBL" id="CT868667">
    <property type="protein sequence ID" value="CAK92262.1"/>
    <property type="molecule type" value="Genomic_DNA"/>
</dbReference>
<sequence>MFDGYCRQIMQPNRVMYNKSDLEWGFQRQDFQLQGLQCSLFKCNKYTKSCILYLHGQIGSKLEAVQYAFFACKNDFDFCSFDFQAVGQSLGDFVTFGQLLILMNSQRGGEPSSGGSTFEGEIFAYDFVGKVGEQPQR</sequence>
<accession>A0EAE5</accession>